<name>A0A1W1C4X6_9ZZZZ</name>
<proteinExistence type="predicted"/>
<reference evidence="1" key="1">
    <citation type="submission" date="2016-10" db="EMBL/GenBank/DDBJ databases">
        <authorList>
            <person name="de Groot N.N."/>
        </authorList>
    </citation>
    <scope>NUCLEOTIDE SEQUENCE</scope>
</reference>
<sequence length="149" mass="16557">MSSAKKKVIISACMLGEYCRYDGKTKEIGAVKEAFKGYEIIPFCPEAPLFGTPRERINVVAVNGEQRIITDETNVDVTQMLGEEIEQFCKEHPHTDAIVLKSKSPSCGYHTTPVLNEKKERVAICSGIAATIIEQKYPAVKIESELDFC</sequence>
<dbReference type="AlphaFoldDB" id="A0A1W1C4X6"/>
<accession>A0A1W1C4X6</accession>
<dbReference type="EMBL" id="FPHK01000050">
    <property type="protein sequence ID" value="SFV60900.1"/>
    <property type="molecule type" value="Genomic_DNA"/>
</dbReference>
<protein>
    <submittedName>
        <fullName evidence="1">Uncharacterized protein</fullName>
    </submittedName>
</protein>
<dbReference type="InterPro" id="IPR007553">
    <property type="entry name" value="2-thiour_desulf"/>
</dbReference>
<organism evidence="1">
    <name type="scientific">hydrothermal vent metagenome</name>
    <dbReference type="NCBI Taxonomy" id="652676"/>
    <lineage>
        <taxon>unclassified sequences</taxon>
        <taxon>metagenomes</taxon>
        <taxon>ecological metagenomes</taxon>
    </lineage>
</organism>
<dbReference type="PANTHER" id="PTHR30087:SF1">
    <property type="entry name" value="HYPOTHETICAL CYTOSOLIC PROTEIN"/>
    <property type="match status" value="1"/>
</dbReference>
<dbReference type="PANTHER" id="PTHR30087">
    <property type="entry name" value="INNER MEMBRANE PROTEIN"/>
    <property type="match status" value="1"/>
</dbReference>
<evidence type="ECO:0000313" key="1">
    <source>
        <dbReference type="EMBL" id="SFV60900.1"/>
    </source>
</evidence>
<gene>
    <name evidence="1" type="ORF">MNB_SM-6-1568</name>
</gene>
<dbReference type="Pfam" id="PF04463">
    <property type="entry name" value="2-thiour_desulf"/>
    <property type="match status" value="1"/>
</dbReference>